<dbReference type="Pfam" id="PF01575">
    <property type="entry name" value="MaoC_dehydratas"/>
    <property type="match status" value="1"/>
</dbReference>
<accession>A0ABV7IW66</accession>
<dbReference type="PANTHER" id="PTHR42993:SF1">
    <property type="entry name" value="MAOC-LIKE DEHYDRATASE DOMAIN-CONTAINING PROTEIN"/>
    <property type="match status" value="1"/>
</dbReference>
<dbReference type="SUPFAM" id="SSF54637">
    <property type="entry name" value="Thioesterase/thiol ester dehydrase-isomerase"/>
    <property type="match status" value="1"/>
</dbReference>
<dbReference type="Gene3D" id="3.10.129.10">
    <property type="entry name" value="Hotdog Thioesterase"/>
    <property type="match status" value="1"/>
</dbReference>
<proteinExistence type="predicted"/>
<comment type="caution">
    <text evidence="2">The sequence shown here is derived from an EMBL/GenBank/DDBJ whole genome shotgun (WGS) entry which is preliminary data.</text>
</comment>
<dbReference type="InterPro" id="IPR002539">
    <property type="entry name" value="MaoC-like_dom"/>
</dbReference>
<dbReference type="RefSeq" id="WP_379510592.1">
    <property type="nucleotide sequence ID" value="NZ_JBHRTQ010000011.1"/>
</dbReference>
<evidence type="ECO:0000259" key="1">
    <source>
        <dbReference type="Pfam" id="PF01575"/>
    </source>
</evidence>
<dbReference type="CDD" id="cd03450">
    <property type="entry name" value="NodN"/>
    <property type="match status" value="1"/>
</dbReference>
<organism evidence="2 3">
    <name type="scientific">Novosphingobium bradum</name>
    <dbReference type="NCBI Taxonomy" id="1737444"/>
    <lineage>
        <taxon>Bacteria</taxon>
        <taxon>Pseudomonadati</taxon>
        <taxon>Pseudomonadota</taxon>
        <taxon>Alphaproteobacteria</taxon>
        <taxon>Sphingomonadales</taxon>
        <taxon>Sphingomonadaceae</taxon>
        <taxon>Novosphingobium</taxon>
    </lineage>
</organism>
<dbReference type="InterPro" id="IPR039375">
    <property type="entry name" value="NodN-like"/>
</dbReference>
<dbReference type="Proteomes" id="UP001595604">
    <property type="component" value="Unassembled WGS sequence"/>
</dbReference>
<gene>
    <name evidence="2" type="ORF">ACFOD9_13210</name>
</gene>
<sequence length="148" mass="15822">MQLAELAAQTGEIVGTSDWVVIDQPRIDAFADCTGDHQFIHVDPERAAAVTGTGGTIAHGFLSLSLLGGMSIDMLAAVEMTVGMNYGFDKVRFLAPVPCGARVRGVFRLAEAVEKRAGQWLLRFDASLEIEGAAKPAFVAEWLVLCTV</sequence>
<reference evidence="3" key="1">
    <citation type="journal article" date="2019" name="Int. J. Syst. Evol. Microbiol.">
        <title>The Global Catalogue of Microorganisms (GCM) 10K type strain sequencing project: providing services to taxonomists for standard genome sequencing and annotation.</title>
        <authorList>
            <consortium name="The Broad Institute Genomics Platform"/>
            <consortium name="The Broad Institute Genome Sequencing Center for Infectious Disease"/>
            <person name="Wu L."/>
            <person name="Ma J."/>
        </authorList>
    </citation>
    <scope>NUCLEOTIDE SEQUENCE [LARGE SCALE GENOMIC DNA]</scope>
    <source>
        <strain evidence="3">KCTC 42984</strain>
    </source>
</reference>
<feature type="domain" description="MaoC-like" evidence="1">
    <location>
        <begin position="8"/>
        <end position="111"/>
    </location>
</feature>
<evidence type="ECO:0000313" key="3">
    <source>
        <dbReference type="Proteomes" id="UP001595604"/>
    </source>
</evidence>
<protein>
    <submittedName>
        <fullName evidence="2">MaoC family dehydratase</fullName>
    </submittedName>
</protein>
<dbReference type="EMBL" id="JBHRTQ010000011">
    <property type="protein sequence ID" value="MFC3175213.1"/>
    <property type="molecule type" value="Genomic_DNA"/>
</dbReference>
<name>A0ABV7IW66_9SPHN</name>
<dbReference type="InterPro" id="IPR029069">
    <property type="entry name" value="HotDog_dom_sf"/>
</dbReference>
<dbReference type="PANTHER" id="PTHR42993">
    <property type="entry name" value="MAOC-LIKE DEHYDRATASE DOMAIN-CONTAINING PROTEIN"/>
    <property type="match status" value="1"/>
</dbReference>
<keyword evidence="3" id="KW-1185">Reference proteome</keyword>
<evidence type="ECO:0000313" key="2">
    <source>
        <dbReference type="EMBL" id="MFC3175213.1"/>
    </source>
</evidence>